<dbReference type="CDD" id="cd11289">
    <property type="entry name" value="gelsolin_S2_like"/>
    <property type="match status" value="1"/>
</dbReference>
<evidence type="ECO:0000256" key="9">
    <source>
        <dbReference type="ARBA" id="ARBA00055420"/>
    </source>
</evidence>
<comment type="subcellular location">
    <subcellularLocation>
        <location evidence="1">Cytoplasm</location>
        <location evidence="1">Cytoskeleton</location>
    </subcellularLocation>
</comment>
<evidence type="ECO:0000256" key="1">
    <source>
        <dbReference type="ARBA" id="ARBA00004245"/>
    </source>
</evidence>
<evidence type="ECO:0000256" key="6">
    <source>
        <dbReference type="ARBA" id="ARBA00022837"/>
    </source>
</evidence>
<dbReference type="PANTHER" id="PTHR11977:SF123">
    <property type="entry name" value="GELSOLIN"/>
    <property type="match status" value="1"/>
</dbReference>
<dbReference type="Pfam" id="PF00626">
    <property type="entry name" value="Gelsolin"/>
    <property type="match status" value="6"/>
</dbReference>
<dbReference type="FunFam" id="3.40.20.10:FF:000001">
    <property type="entry name" value="Gelsolin"/>
    <property type="match status" value="1"/>
</dbReference>
<dbReference type="FunFam" id="3.40.20.10:FF:000005">
    <property type="entry name" value="Gelsolin"/>
    <property type="match status" value="1"/>
</dbReference>
<feature type="domain" description="Gelsolin-like" evidence="10">
    <location>
        <begin position="408"/>
        <end position="489"/>
    </location>
</feature>
<reference evidence="11" key="1">
    <citation type="submission" date="2021-03" db="EMBL/GenBank/DDBJ databases">
        <title>Chromosome level genome of the anhydrobiotic midge Polypedilum vanderplanki.</title>
        <authorList>
            <person name="Yoshida Y."/>
            <person name="Kikawada T."/>
            <person name="Gusev O."/>
        </authorList>
    </citation>
    <scope>NUCLEOTIDE SEQUENCE</scope>
    <source>
        <strain evidence="11">NIAS01</strain>
        <tissue evidence="11">Whole body or cell culture</tissue>
    </source>
</reference>
<evidence type="ECO:0000313" key="12">
    <source>
        <dbReference type="Proteomes" id="UP001107558"/>
    </source>
</evidence>
<keyword evidence="4" id="KW-0963">Cytoplasm</keyword>
<dbReference type="CDD" id="cd11290">
    <property type="entry name" value="gelsolin_S1_like"/>
    <property type="match status" value="1"/>
</dbReference>
<organism evidence="11 12">
    <name type="scientific">Polypedilum vanderplanki</name>
    <name type="common">Sleeping chironomid midge</name>
    <dbReference type="NCBI Taxonomy" id="319348"/>
    <lineage>
        <taxon>Eukaryota</taxon>
        <taxon>Metazoa</taxon>
        <taxon>Ecdysozoa</taxon>
        <taxon>Arthropoda</taxon>
        <taxon>Hexapoda</taxon>
        <taxon>Insecta</taxon>
        <taxon>Pterygota</taxon>
        <taxon>Neoptera</taxon>
        <taxon>Endopterygota</taxon>
        <taxon>Diptera</taxon>
        <taxon>Nematocera</taxon>
        <taxon>Chironomoidea</taxon>
        <taxon>Chironomidae</taxon>
        <taxon>Chironominae</taxon>
        <taxon>Polypedilum</taxon>
        <taxon>Polypedilum</taxon>
    </lineage>
</organism>
<evidence type="ECO:0000256" key="8">
    <source>
        <dbReference type="ARBA" id="ARBA00023212"/>
    </source>
</evidence>
<dbReference type="CDD" id="cd11288">
    <property type="entry name" value="gelsolin_S5_like"/>
    <property type="match status" value="1"/>
</dbReference>
<name>A0A9J6BMW4_POLVA</name>
<evidence type="ECO:0000256" key="7">
    <source>
        <dbReference type="ARBA" id="ARBA00023203"/>
    </source>
</evidence>
<proteinExistence type="inferred from homology"/>
<dbReference type="CDD" id="cd11292">
    <property type="entry name" value="gelsolin_S3_like"/>
    <property type="match status" value="1"/>
</dbReference>
<dbReference type="AlphaFoldDB" id="A0A9J6BMW4"/>
<evidence type="ECO:0000256" key="4">
    <source>
        <dbReference type="ARBA" id="ARBA00022490"/>
    </source>
</evidence>
<dbReference type="EMBL" id="JADBJN010000003">
    <property type="protein sequence ID" value="KAG5671064.1"/>
    <property type="molecule type" value="Genomic_DNA"/>
</dbReference>
<feature type="domain" description="Gelsolin-like" evidence="10">
    <location>
        <begin position="543"/>
        <end position="602"/>
    </location>
</feature>
<keyword evidence="12" id="KW-1185">Reference proteome</keyword>
<dbReference type="FunFam" id="3.40.20.10:FF:000002">
    <property type="entry name" value="Gelsolin"/>
    <property type="match status" value="1"/>
</dbReference>
<dbReference type="InterPro" id="IPR029006">
    <property type="entry name" value="ADF-H/Gelsolin-like_dom_sf"/>
</dbReference>
<dbReference type="GO" id="GO:0051016">
    <property type="term" value="P:barbed-end actin filament capping"/>
    <property type="evidence" value="ECO:0007669"/>
    <property type="project" value="TreeGrafter"/>
</dbReference>
<evidence type="ECO:0000313" key="11">
    <source>
        <dbReference type="EMBL" id="KAG5671064.1"/>
    </source>
</evidence>
<evidence type="ECO:0000256" key="3">
    <source>
        <dbReference type="ARBA" id="ARBA00022467"/>
    </source>
</evidence>
<dbReference type="GO" id="GO:0008154">
    <property type="term" value="P:actin polymerization or depolymerization"/>
    <property type="evidence" value="ECO:0007669"/>
    <property type="project" value="TreeGrafter"/>
</dbReference>
<feature type="domain" description="Gelsolin-like" evidence="10">
    <location>
        <begin position="22"/>
        <end position="104"/>
    </location>
</feature>
<keyword evidence="3" id="KW-0117">Actin capping</keyword>
<comment type="similarity">
    <text evidence="2">Belongs to the villin/gelsolin family.</text>
</comment>
<dbReference type="GO" id="GO:0051015">
    <property type="term" value="F:actin filament binding"/>
    <property type="evidence" value="ECO:0007669"/>
    <property type="project" value="InterPro"/>
</dbReference>
<dbReference type="InterPro" id="IPR007122">
    <property type="entry name" value="Villin/Gelsolin"/>
</dbReference>
<dbReference type="GO" id="GO:0005546">
    <property type="term" value="F:phosphatidylinositol-4,5-bisphosphate binding"/>
    <property type="evidence" value="ECO:0007669"/>
    <property type="project" value="TreeGrafter"/>
</dbReference>
<dbReference type="Proteomes" id="UP001107558">
    <property type="component" value="Chromosome 3"/>
</dbReference>
<keyword evidence="6" id="KW-0106">Calcium</keyword>
<comment type="function">
    <text evidence="9">Calcium-regulated, actin-modulating protein that binds to the plus (or barbed) ends of actin monomers or filaments, preventing monomer exchange (end-blocking or capping). It can promote the assembly of monomers into filaments (nucleation) as well as sever filaments already formed.</text>
</comment>
<comment type="caution">
    <text evidence="11">The sequence shown here is derived from an EMBL/GenBank/DDBJ whole genome shotgun (WGS) entry which is preliminary data.</text>
</comment>
<evidence type="ECO:0000259" key="10">
    <source>
        <dbReference type="Pfam" id="PF00626"/>
    </source>
</evidence>
<protein>
    <recommendedName>
        <fullName evidence="10">Gelsolin-like domain-containing protein</fullName>
    </recommendedName>
</protein>
<evidence type="ECO:0000256" key="2">
    <source>
        <dbReference type="ARBA" id="ARBA00008418"/>
    </source>
</evidence>
<evidence type="ECO:0000256" key="5">
    <source>
        <dbReference type="ARBA" id="ARBA00022737"/>
    </source>
</evidence>
<feature type="domain" description="Gelsolin-like" evidence="10">
    <location>
        <begin position="638"/>
        <end position="715"/>
    </location>
</feature>
<dbReference type="SMART" id="SM00262">
    <property type="entry name" value="GEL"/>
    <property type="match status" value="6"/>
</dbReference>
<keyword evidence="8" id="KW-0206">Cytoskeleton</keyword>
<accession>A0A9J6BMW4</accession>
<keyword evidence="7" id="KW-0009">Actin-binding</keyword>
<feature type="domain" description="Gelsolin-like" evidence="10">
    <location>
        <begin position="144"/>
        <end position="209"/>
    </location>
</feature>
<dbReference type="SUPFAM" id="SSF55753">
    <property type="entry name" value="Actin depolymerizing proteins"/>
    <property type="match status" value="6"/>
</dbReference>
<dbReference type="InterPro" id="IPR007123">
    <property type="entry name" value="Gelsolin-like_dom"/>
</dbReference>
<dbReference type="GO" id="GO:0051014">
    <property type="term" value="P:actin filament severing"/>
    <property type="evidence" value="ECO:0007669"/>
    <property type="project" value="TreeGrafter"/>
</dbReference>
<dbReference type="CDD" id="cd11293">
    <property type="entry name" value="gelsolin_S4_like"/>
    <property type="match status" value="1"/>
</dbReference>
<sequence length="746" mass="84069">MHVAFEKAGQKKGLEIWRIENFEPVPYPKKDYGKFYTGDSYIVLHTMESKSRALSWDVHFWLGLETTQDEAGAAAIFTVQLDDALGGAPIQHREVQEHESQLFLNYFKKNGIRYMPGGVASGFNNVEINAAGEKRLFQVKGKKNIRVRQVALSVNSMNKGDCFILDAGDEIFVYVGAKAKRAEKIKAISAAHQIRDQDHNGRASIEIIDEFSSEHDVHNFFKVLGSGSPDEVTDESEDDEAFERSQESETTLYTVSDASGKLTIEPIAQKPLRQEMLNTNDCFILDTGHGIFVWVGKGSTDQEKKQAINHAQEFIKKKNYPTWTKVSRIVEGAETAPFKQYFMSWRDKGTTYSRLIRIANDNDSDTATDEEFDASVLHKLKKSGGRALGFMPDNGEGEAEVFRVENMEIVPIPKENYGFFFGGDSYVIKYEYRNKRGGHGYVIYYWQGLTSSTDEKAASAIHAAKMSSEIGVKSMQVRVVQGFESRHFLKVFKGKIVVLTGGKASGFRNVHDHDSYDVDGTRLFRVRGTCADDVRANQVEEVAKSLASDDVFILETPTNTFVWYGKGANDFEQSMGLSVSKTISPGRDAIVIYEGEEPNEFWDALGGKGDYDHEIDPPGAPFLEPRLFHCSIKTNGKFKVEEVSQFEQDDLDPDDIMVLDGGDEVYVWVGKGSTDEEKAKSIEMANEYIRTDPTERSEETVTIITVQQGGEPRSFKRLFPAWNDHLWEKYVSYEDYRNQVMAANKK</sequence>
<dbReference type="OrthoDB" id="6375767at2759"/>
<keyword evidence="5" id="KW-0677">Repeat</keyword>
<gene>
    <name evidence="11" type="ORF">PVAND_001279</name>
</gene>
<dbReference type="GO" id="GO:0015629">
    <property type="term" value="C:actin cytoskeleton"/>
    <property type="evidence" value="ECO:0007669"/>
    <property type="project" value="TreeGrafter"/>
</dbReference>
<dbReference type="PRINTS" id="PR00597">
    <property type="entry name" value="GELSOLIN"/>
</dbReference>
<feature type="domain" description="Gelsolin-like" evidence="10">
    <location>
        <begin position="270"/>
        <end position="338"/>
    </location>
</feature>
<dbReference type="GO" id="GO:0005737">
    <property type="term" value="C:cytoplasm"/>
    <property type="evidence" value="ECO:0007669"/>
    <property type="project" value="TreeGrafter"/>
</dbReference>
<dbReference type="Gene3D" id="3.40.20.10">
    <property type="entry name" value="Severin"/>
    <property type="match status" value="6"/>
</dbReference>
<dbReference type="PANTHER" id="PTHR11977">
    <property type="entry name" value="VILLIN"/>
    <property type="match status" value="1"/>
</dbReference>
<dbReference type="CDD" id="cd11291">
    <property type="entry name" value="gelsolin_S6_like"/>
    <property type="match status" value="1"/>
</dbReference>